<dbReference type="PANTHER" id="PTHR32332:SF18">
    <property type="entry name" value="2-NITROPROPANE DIOXYGENASE"/>
    <property type="match status" value="1"/>
</dbReference>
<keyword evidence="4" id="KW-0288">FMN</keyword>
<protein>
    <recommendedName>
        <fullName evidence="2">Probable nitronate monooxygenase</fullName>
    </recommendedName>
</protein>
<sequence>MKVLLRDFLKGNALLEWRSYFLKLPELKIGPHVAKIPIIQGGMAIRISTARLAAAVAEQGGIGLIAASGMTFDELRYEIRLARSLTKGIVGINIMVAARQFAGIVKTAIEEGIDLVVAGAGFSRDMFGIGKESGTPIVPIVSSVKLAKISQALGASAIIVEGKEAGGHLGTDQPMKTLIPDIKKAVKIPVIGAGGVMSGQDIVDVLKLGADGVQMGTRFAASEESNAAPALKEFYLKAKSEDVVLIKSPVGLPGRAVRNPFAEKIMGGATPIDACDACLKHCAKNFCIIKALIRAQQGDVETGLVFTGEYIHKIEEILSVKEIFARLLNEVEAIN</sequence>
<proteinExistence type="predicted"/>
<dbReference type="InterPro" id="IPR013785">
    <property type="entry name" value="Aldolase_TIM"/>
</dbReference>
<dbReference type="EMBL" id="FNHB01000001">
    <property type="protein sequence ID" value="SDL58273.1"/>
    <property type="molecule type" value="Genomic_DNA"/>
</dbReference>
<dbReference type="SUPFAM" id="SSF51412">
    <property type="entry name" value="Inosine monophosphate dehydrogenase (IMPDH)"/>
    <property type="match status" value="1"/>
</dbReference>
<dbReference type="STRING" id="146817.SAMN04488502_101273"/>
<evidence type="ECO:0000256" key="3">
    <source>
        <dbReference type="ARBA" id="ARBA00022630"/>
    </source>
</evidence>
<comment type="function">
    <text evidence="1">Nitronate monooxygenase that uses molecular oxygen to catalyze the oxidative denitrification of alkyl nitronates. Acts on propionate 3-nitronate (P3N), the presumed physiological substrate. Probably functions in the detoxification of P3N, a metabolic poison produced by plants and fungi as a defense mechanism.</text>
</comment>
<dbReference type="Gene3D" id="3.20.20.70">
    <property type="entry name" value="Aldolase class I"/>
    <property type="match status" value="1"/>
</dbReference>
<dbReference type="GO" id="GO:0018580">
    <property type="term" value="F:nitronate monooxygenase activity"/>
    <property type="evidence" value="ECO:0007669"/>
    <property type="project" value="InterPro"/>
</dbReference>
<dbReference type="InterPro" id="IPR004136">
    <property type="entry name" value="NMO"/>
</dbReference>
<accession>A0A1G9L947</accession>
<gene>
    <name evidence="6" type="ORF">SAMN04488502_101273</name>
</gene>
<organism evidence="6 7">
    <name type="scientific">Dendrosporobacter quercicolus</name>
    <dbReference type="NCBI Taxonomy" id="146817"/>
    <lineage>
        <taxon>Bacteria</taxon>
        <taxon>Bacillati</taxon>
        <taxon>Bacillota</taxon>
        <taxon>Negativicutes</taxon>
        <taxon>Selenomonadales</taxon>
        <taxon>Sporomusaceae</taxon>
        <taxon>Dendrosporobacter</taxon>
    </lineage>
</organism>
<keyword evidence="3" id="KW-0285">Flavoprotein</keyword>
<keyword evidence="6" id="KW-0223">Dioxygenase</keyword>
<dbReference type="CDD" id="cd04730">
    <property type="entry name" value="NPD_like"/>
    <property type="match status" value="1"/>
</dbReference>
<name>A0A1G9L947_9FIRM</name>
<keyword evidence="5" id="KW-0560">Oxidoreductase</keyword>
<evidence type="ECO:0000256" key="4">
    <source>
        <dbReference type="ARBA" id="ARBA00022643"/>
    </source>
</evidence>
<dbReference type="Pfam" id="PF03060">
    <property type="entry name" value="NMO"/>
    <property type="match status" value="1"/>
</dbReference>
<keyword evidence="7" id="KW-1185">Reference proteome</keyword>
<evidence type="ECO:0000313" key="7">
    <source>
        <dbReference type="Proteomes" id="UP000214880"/>
    </source>
</evidence>
<dbReference type="AlphaFoldDB" id="A0A1G9L947"/>
<evidence type="ECO:0000313" key="6">
    <source>
        <dbReference type="EMBL" id="SDL58273.1"/>
    </source>
</evidence>
<reference evidence="6 7" key="1">
    <citation type="submission" date="2016-10" db="EMBL/GenBank/DDBJ databases">
        <authorList>
            <person name="de Groot N.N."/>
        </authorList>
    </citation>
    <scope>NUCLEOTIDE SEQUENCE [LARGE SCALE GENOMIC DNA]</scope>
    <source>
        <strain evidence="6 7">DSM 1736</strain>
    </source>
</reference>
<evidence type="ECO:0000256" key="2">
    <source>
        <dbReference type="ARBA" id="ARBA00013457"/>
    </source>
</evidence>
<dbReference type="PANTHER" id="PTHR32332">
    <property type="entry name" value="2-NITROPROPANE DIOXYGENASE"/>
    <property type="match status" value="1"/>
</dbReference>
<dbReference type="GO" id="GO:0051213">
    <property type="term" value="F:dioxygenase activity"/>
    <property type="evidence" value="ECO:0007669"/>
    <property type="project" value="UniProtKB-KW"/>
</dbReference>
<evidence type="ECO:0000256" key="1">
    <source>
        <dbReference type="ARBA" id="ARBA00003535"/>
    </source>
</evidence>
<evidence type="ECO:0000256" key="5">
    <source>
        <dbReference type="ARBA" id="ARBA00023002"/>
    </source>
</evidence>
<dbReference type="Proteomes" id="UP000214880">
    <property type="component" value="Unassembled WGS sequence"/>
</dbReference>